<evidence type="ECO:0000259" key="2">
    <source>
        <dbReference type="Pfam" id="PF13628"/>
    </source>
</evidence>
<evidence type="ECO:0000313" key="3">
    <source>
        <dbReference type="EMBL" id="CUS43049.1"/>
    </source>
</evidence>
<organism evidence="3">
    <name type="scientific">hydrothermal vent metagenome</name>
    <dbReference type="NCBI Taxonomy" id="652676"/>
    <lineage>
        <taxon>unclassified sequences</taxon>
        <taxon>metagenomes</taxon>
        <taxon>ecological metagenomes</taxon>
    </lineage>
</organism>
<evidence type="ECO:0000256" key="1">
    <source>
        <dbReference type="SAM" id="MobiDB-lite"/>
    </source>
</evidence>
<name>A0A160TIP8_9ZZZZ</name>
<proteinExistence type="predicted"/>
<protein>
    <submittedName>
        <fullName evidence="3">Putative exported protein</fullName>
    </submittedName>
</protein>
<accession>A0A160TIP8</accession>
<dbReference type="PROSITE" id="PS51257">
    <property type="entry name" value="PROKAR_LIPOPROTEIN"/>
    <property type="match status" value="1"/>
</dbReference>
<gene>
    <name evidence="3" type="ORF">MGWOODY_Smn1074</name>
</gene>
<dbReference type="PANTHER" id="PTHR38593">
    <property type="entry name" value="BLR2558 PROTEIN"/>
    <property type="match status" value="1"/>
</dbReference>
<dbReference type="AlphaFoldDB" id="A0A160TIP8"/>
<dbReference type="EMBL" id="CZQE01000001">
    <property type="protein sequence ID" value="CUS43049.1"/>
    <property type="molecule type" value="Genomic_DNA"/>
</dbReference>
<feature type="region of interest" description="Disordered" evidence="1">
    <location>
        <begin position="22"/>
        <end position="48"/>
    </location>
</feature>
<feature type="domain" description="DUF4142" evidence="2">
    <location>
        <begin position="57"/>
        <end position="192"/>
    </location>
</feature>
<reference evidence="3" key="1">
    <citation type="submission" date="2015-10" db="EMBL/GenBank/DDBJ databases">
        <authorList>
            <person name="Gilbert D.G."/>
        </authorList>
    </citation>
    <scope>NUCLEOTIDE SEQUENCE</scope>
</reference>
<dbReference type="Gene3D" id="1.20.1260.10">
    <property type="match status" value="1"/>
</dbReference>
<dbReference type="PANTHER" id="PTHR38593:SF1">
    <property type="entry name" value="BLR2558 PROTEIN"/>
    <property type="match status" value="1"/>
</dbReference>
<dbReference type="InterPro" id="IPR012347">
    <property type="entry name" value="Ferritin-like"/>
</dbReference>
<feature type="compositionally biased region" description="Low complexity" evidence="1">
    <location>
        <begin position="23"/>
        <end position="40"/>
    </location>
</feature>
<dbReference type="Pfam" id="PF13628">
    <property type="entry name" value="DUF4142"/>
    <property type="match status" value="1"/>
</dbReference>
<sequence length="194" mass="19530">MRYKTIAMLSAATLALAGCGQKSETSTTTTNTVSTEVGSSMTAGNDSLAAPLPSAGQSFANAAASGDAFEIAESQLALTTSKSAAIKSFAKKMVDAHTASTAKLKTAAASATPAITPDATLTAEQQQKLDALKTKTGADFDTGYAADQVAAHQATLDAVRGYSTAGDVPALKTFATGLIPTVTAHLNMAKGLKP</sequence>
<dbReference type="InterPro" id="IPR025419">
    <property type="entry name" value="DUF4142"/>
</dbReference>